<accession>A0A0A9E8D3</accession>
<evidence type="ECO:0000313" key="1">
    <source>
        <dbReference type="EMBL" id="JAD97019.1"/>
    </source>
</evidence>
<protein>
    <submittedName>
        <fullName evidence="1">Uncharacterized protein</fullName>
    </submittedName>
</protein>
<organism evidence="1">
    <name type="scientific">Arundo donax</name>
    <name type="common">Giant reed</name>
    <name type="synonym">Donax arundinaceus</name>
    <dbReference type="NCBI Taxonomy" id="35708"/>
    <lineage>
        <taxon>Eukaryota</taxon>
        <taxon>Viridiplantae</taxon>
        <taxon>Streptophyta</taxon>
        <taxon>Embryophyta</taxon>
        <taxon>Tracheophyta</taxon>
        <taxon>Spermatophyta</taxon>
        <taxon>Magnoliopsida</taxon>
        <taxon>Liliopsida</taxon>
        <taxon>Poales</taxon>
        <taxon>Poaceae</taxon>
        <taxon>PACMAD clade</taxon>
        <taxon>Arundinoideae</taxon>
        <taxon>Arundineae</taxon>
        <taxon>Arundo</taxon>
    </lineage>
</organism>
<reference evidence="1" key="2">
    <citation type="journal article" date="2015" name="Data Brief">
        <title>Shoot transcriptome of the giant reed, Arundo donax.</title>
        <authorList>
            <person name="Barrero R.A."/>
            <person name="Guerrero F.D."/>
            <person name="Moolhuijzen P."/>
            <person name="Goolsby J.A."/>
            <person name="Tidwell J."/>
            <person name="Bellgard S.E."/>
            <person name="Bellgard M.I."/>
        </authorList>
    </citation>
    <scope>NUCLEOTIDE SEQUENCE</scope>
    <source>
        <tissue evidence="1">Shoot tissue taken approximately 20 cm above the soil surface</tissue>
    </source>
</reference>
<sequence length="19" mass="2128">MQHLVHHTATVPDIPSDTE</sequence>
<name>A0A0A9E8D3_ARUDO</name>
<proteinExistence type="predicted"/>
<dbReference type="AlphaFoldDB" id="A0A0A9E8D3"/>
<dbReference type="EMBL" id="GBRH01200876">
    <property type="protein sequence ID" value="JAD97019.1"/>
    <property type="molecule type" value="Transcribed_RNA"/>
</dbReference>
<reference evidence="1" key="1">
    <citation type="submission" date="2014-09" db="EMBL/GenBank/DDBJ databases">
        <authorList>
            <person name="Magalhaes I.L.F."/>
            <person name="Oliveira U."/>
            <person name="Santos F.R."/>
            <person name="Vidigal T.H.D.A."/>
            <person name="Brescovit A.D."/>
            <person name="Santos A.J."/>
        </authorList>
    </citation>
    <scope>NUCLEOTIDE SEQUENCE</scope>
    <source>
        <tissue evidence="1">Shoot tissue taken approximately 20 cm above the soil surface</tissue>
    </source>
</reference>